<dbReference type="InterPro" id="IPR000873">
    <property type="entry name" value="AMP-dep_synth/lig_dom"/>
</dbReference>
<dbReference type="SUPFAM" id="SSF56801">
    <property type="entry name" value="Acetyl-CoA synthetase-like"/>
    <property type="match status" value="1"/>
</dbReference>
<dbReference type="PANTHER" id="PTHR43767">
    <property type="entry name" value="LONG-CHAIN-FATTY-ACID--COA LIGASE"/>
    <property type="match status" value="1"/>
</dbReference>
<dbReference type="Gene3D" id="3.30.300.30">
    <property type="match status" value="1"/>
</dbReference>
<evidence type="ECO:0000259" key="1">
    <source>
        <dbReference type="Pfam" id="PF00501"/>
    </source>
</evidence>
<comment type="caution">
    <text evidence="3">The sequence shown here is derived from an EMBL/GenBank/DDBJ whole genome shotgun (WGS) entry which is preliminary data.</text>
</comment>
<dbReference type="RefSeq" id="WP_143946917.1">
    <property type="nucleotide sequence ID" value="NZ_BAABMB010000004.1"/>
</dbReference>
<reference evidence="3 4" key="1">
    <citation type="submission" date="2019-07" db="EMBL/GenBank/DDBJ databases">
        <title>Qingshengfaniella alkalisoli gen. nov., sp. nov., isolated from saline soil.</title>
        <authorList>
            <person name="Xu L."/>
            <person name="Huang X.-X."/>
            <person name="Sun J.-Q."/>
        </authorList>
    </citation>
    <scope>NUCLEOTIDE SEQUENCE [LARGE SCALE GENOMIC DNA]</scope>
    <source>
        <strain evidence="3 4">DSM 27279</strain>
    </source>
</reference>
<name>A0A556AZX6_9BURK</name>
<proteinExistence type="predicted"/>
<sequence length="519" mass="55741">MSTTTVTDTTPVDSVALRIARTAAQRPQHRALLHNDDVLTYAELDALMDRIAAALQRDGIEPTGRIAICATNSNPYAAVYLGALRAGVAVAPLPPSAAPAALAAMLADSGARHLFVDSGTAASFAELPAGVRRIALDDAAAGAEPLSGWLAPEGAKPAPVQPLAGWPFNVIYSSGTTGTPKGIVQPFGMRAAQLQGGSSTLTAYGPDSVTLLSTPLYSNTTLVSFFSTMGNGGTTVFMGKFDVAQYLALAERHRMTHTMLVPAQYQRLMAYPDFDKFDLSSTQVKQCTSAPFRAELKAEVLRRWPGRLIESYGMTEGGGVCILECDRYPDKLHTVGKPAPKHQILLLDDEGRPARPGEQGEIVGRSGAMMTGYLNLPEKTAEAVWFDEHGNRYIRTGDVGRFDADGFLQLVDRKKDMIISGGFNIYPSDIEAEVRKHPDVADVSVVGVVSERWGETPVAFVVLRDGAACDAATLLGWANERLGKMQRLADVRLIDELPRSAIGKVLKRELRDAYDGQIA</sequence>
<dbReference type="PROSITE" id="PS00455">
    <property type="entry name" value="AMP_BINDING"/>
    <property type="match status" value="1"/>
</dbReference>
<feature type="domain" description="AMP-dependent synthetase/ligase" evidence="1">
    <location>
        <begin position="20"/>
        <end position="374"/>
    </location>
</feature>
<dbReference type="PANTHER" id="PTHR43767:SF1">
    <property type="entry name" value="NONRIBOSOMAL PEPTIDE SYNTHASE PES1 (EUROFUNG)-RELATED"/>
    <property type="match status" value="1"/>
</dbReference>
<dbReference type="AlphaFoldDB" id="A0A556AZX6"/>
<evidence type="ECO:0000313" key="4">
    <source>
        <dbReference type="Proteomes" id="UP000318405"/>
    </source>
</evidence>
<evidence type="ECO:0000259" key="2">
    <source>
        <dbReference type="Pfam" id="PF13193"/>
    </source>
</evidence>
<dbReference type="GO" id="GO:0016878">
    <property type="term" value="F:acid-thiol ligase activity"/>
    <property type="evidence" value="ECO:0007669"/>
    <property type="project" value="UniProtKB-ARBA"/>
</dbReference>
<evidence type="ECO:0000313" key="3">
    <source>
        <dbReference type="EMBL" id="TSH98035.1"/>
    </source>
</evidence>
<dbReference type="InterPro" id="IPR042099">
    <property type="entry name" value="ANL_N_sf"/>
</dbReference>
<dbReference type="InterPro" id="IPR045851">
    <property type="entry name" value="AMP-bd_C_sf"/>
</dbReference>
<gene>
    <name evidence="3" type="ORF">FOZ76_04410</name>
</gene>
<dbReference type="InterPro" id="IPR050237">
    <property type="entry name" value="ATP-dep_AMP-bd_enzyme"/>
</dbReference>
<accession>A0A556AZX6</accession>
<dbReference type="Pfam" id="PF13193">
    <property type="entry name" value="AMP-binding_C"/>
    <property type="match status" value="1"/>
</dbReference>
<keyword evidence="3" id="KW-0436">Ligase</keyword>
<protein>
    <submittedName>
        <fullName evidence="3">Acyl--CoA ligase</fullName>
    </submittedName>
</protein>
<dbReference type="OrthoDB" id="9766486at2"/>
<dbReference type="Gene3D" id="3.40.50.12780">
    <property type="entry name" value="N-terminal domain of ligase-like"/>
    <property type="match status" value="1"/>
</dbReference>
<dbReference type="InterPro" id="IPR025110">
    <property type="entry name" value="AMP-bd_C"/>
</dbReference>
<dbReference type="EMBL" id="VLTJ01000007">
    <property type="protein sequence ID" value="TSH98035.1"/>
    <property type="molecule type" value="Genomic_DNA"/>
</dbReference>
<dbReference type="InterPro" id="IPR020845">
    <property type="entry name" value="AMP-binding_CS"/>
</dbReference>
<feature type="domain" description="AMP-binding enzyme C-terminal" evidence="2">
    <location>
        <begin position="430"/>
        <end position="504"/>
    </location>
</feature>
<organism evidence="3 4">
    <name type="scientific">Verticiella sediminum</name>
    <dbReference type="NCBI Taxonomy" id="1247510"/>
    <lineage>
        <taxon>Bacteria</taxon>
        <taxon>Pseudomonadati</taxon>
        <taxon>Pseudomonadota</taxon>
        <taxon>Betaproteobacteria</taxon>
        <taxon>Burkholderiales</taxon>
        <taxon>Alcaligenaceae</taxon>
        <taxon>Verticiella</taxon>
    </lineage>
</organism>
<keyword evidence="4" id="KW-1185">Reference proteome</keyword>
<dbReference type="Pfam" id="PF00501">
    <property type="entry name" value="AMP-binding"/>
    <property type="match status" value="1"/>
</dbReference>
<dbReference type="Proteomes" id="UP000318405">
    <property type="component" value="Unassembled WGS sequence"/>
</dbReference>